<dbReference type="EMBL" id="CBMG010002688">
    <property type="protein sequence ID" value="CEG03832.1"/>
    <property type="molecule type" value="Genomic_DNA"/>
</dbReference>
<proteinExistence type="predicted"/>
<accession>A0A090MG08</accession>
<reference evidence="1" key="1">
    <citation type="submission" date="2013-05" db="EMBL/GenBank/DDBJ databases">
        <title>Draft genome sequences of six wheat associated Fusarium spp. isolates.</title>
        <authorList>
            <person name="Moolhuijzen P.M."/>
            <person name="Manners J.M."/>
            <person name="Wilcox S."/>
            <person name="Bellgard M.I."/>
            <person name="Gardiner D.M."/>
        </authorList>
    </citation>
    <scope>NUCLEOTIDE SEQUENCE</scope>
    <source>
        <strain evidence="1">CS5907</strain>
    </source>
</reference>
<name>A0A090MG08_9HYPO</name>
<protein>
    <submittedName>
        <fullName evidence="1">WGS project CBMG000000000 data, contig CS5907-c002700</fullName>
    </submittedName>
</protein>
<sequence length="182" mass="20239">MTHTRLHPNFPKLDPCTNRVVCLIATKQPGDHSSWHEVLAQCLQTTTRRTRRPLGTAPSDGVLLALRRVDRASYRVLLVDDTFIVSHGAAGYCLGSLVSSAALVFEDEGETDRFGEGLAVSAADWQRRTVAFFLCTIMCCFQDLVVCRGEVHEIFVRVLLVTIGRLDDNDDDNNHHGEEEDG</sequence>
<evidence type="ECO:0000313" key="1">
    <source>
        <dbReference type="EMBL" id="CEG03832.1"/>
    </source>
</evidence>
<dbReference type="AlphaFoldDB" id="A0A090MG08"/>
<comment type="caution">
    <text evidence="1">The sequence shown here is derived from an EMBL/GenBank/DDBJ whole genome shotgun (WGS) entry which is preliminary data.</text>
</comment>
<organism evidence="1">
    <name type="scientific">Fusarium acuminatum CS5907</name>
    <dbReference type="NCBI Taxonomy" id="1318461"/>
    <lineage>
        <taxon>Eukaryota</taxon>
        <taxon>Fungi</taxon>
        <taxon>Dikarya</taxon>
        <taxon>Ascomycota</taxon>
        <taxon>Pezizomycotina</taxon>
        <taxon>Sordariomycetes</taxon>
        <taxon>Hypocreomycetidae</taxon>
        <taxon>Hypocreales</taxon>
        <taxon>Nectriaceae</taxon>
        <taxon>Fusarium</taxon>
        <taxon>Fusarium tricinctum species complex</taxon>
    </lineage>
</organism>
<gene>
    <name evidence="1" type="ORF">BN851_0121270</name>
</gene>